<reference evidence="4 5" key="1">
    <citation type="submission" date="2019-11" db="EMBL/GenBank/DDBJ databases">
        <title>P. haliotis isolates from Z. marina roots.</title>
        <authorList>
            <person name="Cohen M."/>
            <person name="Jospin G."/>
            <person name="Eisen J.A."/>
            <person name="Coil D.A."/>
        </authorList>
    </citation>
    <scope>NUCLEOTIDE SEQUENCE [LARGE SCALE GENOMIC DNA]</scope>
    <source>
        <strain evidence="4 5">UCD-MCMsp1aY</strain>
    </source>
</reference>
<dbReference type="Proteomes" id="UP000439994">
    <property type="component" value="Unassembled WGS sequence"/>
</dbReference>
<keyword evidence="2" id="KW-0472">Membrane</keyword>
<gene>
    <name evidence="4" type="ORF">GNP35_11290</name>
</gene>
<keyword evidence="2" id="KW-0812">Transmembrane</keyword>
<dbReference type="EMBL" id="WOCD01000005">
    <property type="protein sequence ID" value="MUH73014.1"/>
    <property type="molecule type" value="Genomic_DNA"/>
</dbReference>
<proteinExistence type="predicted"/>
<feature type="region of interest" description="Disordered" evidence="1">
    <location>
        <begin position="154"/>
        <end position="205"/>
    </location>
</feature>
<dbReference type="RefSeq" id="WP_155696214.1">
    <property type="nucleotide sequence ID" value="NZ_WOCD01000005.1"/>
</dbReference>
<evidence type="ECO:0000313" key="4">
    <source>
        <dbReference type="EMBL" id="MUH73014.1"/>
    </source>
</evidence>
<sequence length="390" mass="43475">MKDENQIDLVDETSTTEVQKESVGQILSSARVAQGISLEDLSEQIRVPMKVLVGIEADDIPNTLPETFIRGYIRSYAKKVGVEESRVLIEIETTAASSPDAMAMQSFSKRSKRKKVERRLTIISWLIFIILGSALVIWWYQTKGIEMLNPAEPTTKVTESEDNAVQDLNTSELTPAVMEESEGDSKIEENGDLAASPSEAQTDDFPASALRVQKPEAQKTETQKLEAQQADVENTSVNTTNVVTENPENTVAQNVNQEVAAATQTLEAAQQKTVNTDEEAGVKPVQSPIVLSDEEKRLLAENGEIDENDFIRVEFKFEQEVWVEVYDAYDERIAIGNKPAGYLMKLNAQGPFRVLLGSTYGVTIWVNDKEYDISEYPTNRVARFDIDTQQ</sequence>
<dbReference type="InterPro" id="IPR050400">
    <property type="entry name" value="Bact_Cytoskel_RodZ"/>
</dbReference>
<dbReference type="Gene3D" id="1.10.260.40">
    <property type="entry name" value="lambda repressor-like DNA-binding domains"/>
    <property type="match status" value="1"/>
</dbReference>
<dbReference type="AlphaFoldDB" id="A0A6N8FA63"/>
<keyword evidence="2" id="KW-1133">Transmembrane helix</keyword>
<evidence type="ECO:0000256" key="2">
    <source>
        <dbReference type="SAM" id="Phobius"/>
    </source>
</evidence>
<feature type="transmembrane region" description="Helical" evidence="2">
    <location>
        <begin position="120"/>
        <end position="140"/>
    </location>
</feature>
<evidence type="ECO:0000313" key="5">
    <source>
        <dbReference type="Proteomes" id="UP000439994"/>
    </source>
</evidence>
<dbReference type="InterPro" id="IPR010982">
    <property type="entry name" value="Lambda_DNA-bd_dom_sf"/>
</dbReference>
<protein>
    <submittedName>
        <fullName evidence="4">DUF4115 domain-containing protein</fullName>
    </submittedName>
</protein>
<comment type="caution">
    <text evidence="4">The sequence shown here is derived from an EMBL/GenBank/DDBJ whole genome shotgun (WGS) entry which is preliminary data.</text>
</comment>
<dbReference type="OrthoDB" id="9790252at2"/>
<organism evidence="4 5">
    <name type="scientific">Psychrosphaera haliotis</name>
    <dbReference type="NCBI Taxonomy" id="555083"/>
    <lineage>
        <taxon>Bacteria</taxon>
        <taxon>Pseudomonadati</taxon>
        <taxon>Pseudomonadota</taxon>
        <taxon>Gammaproteobacteria</taxon>
        <taxon>Alteromonadales</taxon>
        <taxon>Pseudoalteromonadaceae</taxon>
        <taxon>Psychrosphaera</taxon>
    </lineage>
</organism>
<evidence type="ECO:0000256" key="1">
    <source>
        <dbReference type="SAM" id="MobiDB-lite"/>
    </source>
</evidence>
<evidence type="ECO:0000259" key="3">
    <source>
        <dbReference type="Pfam" id="PF13464"/>
    </source>
</evidence>
<dbReference type="Pfam" id="PF13413">
    <property type="entry name" value="HTH_25"/>
    <property type="match status" value="1"/>
</dbReference>
<keyword evidence="5" id="KW-1185">Reference proteome</keyword>
<feature type="domain" description="Cytoskeleton protein RodZ-like C-terminal" evidence="3">
    <location>
        <begin position="315"/>
        <end position="384"/>
    </location>
</feature>
<dbReference type="Pfam" id="PF13464">
    <property type="entry name" value="RodZ_C"/>
    <property type="match status" value="1"/>
</dbReference>
<dbReference type="PANTHER" id="PTHR34475">
    <property type="match status" value="1"/>
</dbReference>
<dbReference type="InterPro" id="IPR025194">
    <property type="entry name" value="RodZ-like_C"/>
</dbReference>
<dbReference type="GO" id="GO:0003677">
    <property type="term" value="F:DNA binding"/>
    <property type="evidence" value="ECO:0007669"/>
    <property type="project" value="InterPro"/>
</dbReference>
<accession>A0A6N8FA63</accession>
<name>A0A6N8FA63_9GAMM</name>
<dbReference type="PANTHER" id="PTHR34475:SF1">
    <property type="entry name" value="CYTOSKELETON PROTEIN RODZ"/>
    <property type="match status" value="1"/>
</dbReference>